<comment type="catalytic activity">
    <reaction evidence="1">
        <text>ATP + protein L-histidine = ADP + protein N-phospho-L-histidine.</text>
        <dbReference type="EC" id="2.7.13.3"/>
    </reaction>
</comment>
<feature type="transmembrane region" description="Helical" evidence="14">
    <location>
        <begin position="7"/>
        <end position="28"/>
    </location>
</feature>
<organism evidence="17 18">
    <name type="scientific">Lacihabitans soyangensis</name>
    <dbReference type="NCBI Taxonomy" id="869394"/>
    <lineage>
        <taxon>Bacteria</taxon>
        <taxon>Pseudomonadati</taxon>
        <taxon>Bacteroidota</taxon>
        <taxon>Cytophagia</taxon>
        <taxon>Cytophagales</taxon>
        <taxon>Leadbetterellaceae</taxon>
        <taxon>Lacihabitans</taxon>
    </lineage>
</organism>
<evidence type="ECO:0000259" key="15">
    <source>
        <dbReference type="PROSITE" id="PS50109"/>
    </source>
</evidence>
<feature type="domain" description="HAMP" evidence="16">
    <location>
        <begin position="177"/>
        <end position="230"/>
    </location>
</feature>
<evidence type="ECO:0000256" key="2">
    <source>
        <dbReference type="ARBA" id="ARBA00004651"/>
    </source>
</evidence>
<evidence type="ECO:0000256" key="4">
    <source>
        <dbReference type="ARBA" id="ARBA00022475"/>
    </source>
</evidence>
<dbReference type="InterPro" id="IPR005467">
    <property type="entry name" value="His_kinase_dom"/>
</dbReference>
<keyword evidence="12" id="KW-0902">Two-component regulatory system</keyword>
<keyword evidence="13 14" id="KW-0472">Membrane</keyword>
<keyword evidence="9 17" id="KW-0418">Kinase</keyword>
<dbReference type="Gene3D" id="3.30.565.10">
    <property type="entry name" value="Histidine kinase-like ATPase, C-terminal domain"/>
    <property type="match status" value="1"/>
</dbReference>
<dbReference type="FunFam" id="1.10.287.130:FF:000001">
    <property type="entry name" value="Two-component sensor histidine kinase"/>
    <property type="match status" value="1"/>
</dbReference>
<evidence type="ECO:0000259" key="16">
    <source>
        <dbReference type="PROSITE" id="PS50885"/>
    </source>
</evidence>
<dbReference type="SUPFAM" id="SSF47384">
    <property type="entry name" value="Homodimeric domain of signal transducing histidine kinase"/>
    <property type="match status" value="1"/>
</dbReference>
<dbReference type="SUPFAM" id="SSF158472">
    <property type="entry name" value="HAMP domain-like"/>
    <property type="match status" value="1"/>
</dbReference>
<dbReference type="PRINTS" id="PR00344">
    <property type="entry name" value="BCTRLSENSOR"/>
</dbReference>
<dbReference type="CDD" id="cd06225">
    <property type="entry name" value="HAMP"/>
    <property type="match status" value="1"/>
</dbReference>
<dbReference type="GO" id="GO:0005524">
    <property type="term" value="F:ATP binding"/>
    <property type="evidence" value="ECO:0007669"/>
    <property type="project" value="UniProtKB-KW"/>
</dbReference>
<evidence type="ECO:0000256" key="5">
    <source>
        <dbReference type="ARBA" id="ARBA00022553"/>
    </source>
</evidence>
<dbReference type="AlphaFoldDB" id="A0AAE3H8T6"/>
<evidence type="ECO:0000256" key="14">
    <source>
        <dbReference type="SAM" id="Phobius"/>
    </source>
</evidence>
<evidence type="ECO:0000256" key="9">
    <source>
        <dbReference type="ARBA" id="ARBA00022777"/>
    </source>
</evidence>
<dbReference type="InterPro" id="IPR003661">
    <property type="entry name" value="HisK_dim/P_dom"/>
</dbReference>
<dbReference type="InterPro" id="IPR003660">
    <property type="entry name" value="HAMP_dom"/>
</dbReference>
<protein>
    <recommendedName>
        <fullName evidence="3">histidine kinase</fullName>
        <ecNumber evidence="3">2.7.13.3</ecNumber>
    </recommendedName>
</protein>
<dbReference type="Pfam" id="PF02518">
    <property type="entry name" value="HATPase_c"/>
    <property type="match status" value="1"/>
</dbReference>
<comment type="subcellular location">
    <subcellularLocation>
        <location evidence="2">Cell membrane</location>
        <topology evidence="2">Multi-pass membrane protein</topology>
    </subcellularLocation>
</comment>
<dbReference type="InterPro" id="IPR003594">
    <property type="entry name" value="HATPase_dom"/>
</dbReference>
<dbReference type="SMART" id="SM00304">
    <property type="entry name" value="HAMP"/>
    <property type="match status" value="1"/>
</dbReference>
<accession>A0AAE3H8T6</accession>
<evidence type="ECO:0000256" key="8">
    <source>
        <dbReference type="ARBA" id="ARBA00022741"/>
    </source>
</evidence>
<dbReference type="SUPFAM" id="SSF55874">
    <property type="entry name" value="ATPase domain of HSP90 chaperone/DNA topoisomerase II/histidine kinase"/>
    <property type="match status" value="1"/>
</dbReference>
<dbReference type="InterPro" id="IPR004358">
    <property type="entry name" value="Sig_transdc_His_kin-like_C"/>
</dbReference>
<dbReference type="InterPro" id="IPR036097">
    <property type="entry name" value="HisK_dim/P_sf"/>
</dbReference>
<evidence type="ECO:0000256" key="3">
    <source>
        <dbReference type="ARBA" id="ARBA00012438"/>
    </source>
</evidence>
<proteinExistence type="predicted"/>
<keyword evidence="5" id="KW-0597">Phosphoprotein</keyword>
<keyword evidence="6" id="KW-0808">Transferase</keyword>
<dbReference type="CDD" id="cd00082">
    <property type="entry name" value="HisKA"/>
    <property type="match status" value="1"/>
</dbReference>
<keyword evidence="11 14" id="KW-1133">Transmembrane helix</keyword>
<keyword evidence="18" id="KW-1185">Reference proteome</keyword>
<keyword evidence="8" id="KW-0547">Nucleotide-binding</keyword>
<dbReference type="PROSITE" id="PS50885">
    <property type="entry name" value="HAMP"/>
    <property type="match status" value="1"/>
</dbReference>
<evidence type="ECO:0000256" key="10">
    <source>
        <dbReference type="ARBA" id="ARBA00022840"/>
    </source>
</evidence>
<sequence>MKIRNKLILIYLAITAVLLSFFCVVIYLQSKDYRRSEFKDRLRKEALSTANIYFNKKDISPEVLKLLDRNDFTALTNEEIVIFDSKNQVIYESGEDRFKIDGDILEKIRADKEFFWEDTKYEFIGILFENQGQKYVIVSYAVDNYGFFKLQNLTYVLILGGLCILFLSALTGWFFVERMLNPIQQIIKKIDKIKASQLGDRLEVGNENDEFAQLADRFNQMLDRLQKSFMAQKAFVSHASHELRTPLTSITGQIQVSLLAEDSPEDLKKMIQSVLEDVKQLNRLSNNLLDLTSLNTYSEKSNLNLVNVLDKLSRVRDEAIKKNPLGQVAINVDVNEDEIPELLGNPPLLYTAFYNLIDNGIKYSLNQTVDIEVINKPKSIKVQFQNNSQNISDDDLKNIFEPFKRGSNSKNKVGHGVGLSLVKGIVEMHNGTIEVSRQDPNLILFEVMLPKR</sequence>
<dbReference type="Gene3D" id="6.10.340.10">
    <property type="match status" value="1"/>
</dbReference>
<dbReference type="SMART" id="SM00388">
    <property type="entry name" value="HisKA"/>
    <property type="match status" value="1"/>
</dbReference>
<evidence type="ECO:0000256" key="11">
    <source>
        <dbReference type="ARBA" id="ARBA00022989"/>
    </source>
</evidence>
<dbReference type="PROSITE" id="PS50109">
    <property type="entry name" value="HIS_KIN"/>
    <property type="match status" value="1"/>
</dbReference>
<dbReference type="InterPro" id="IPR050398">
    <property type="entry name" value="HssS/ArlS-like"/>
</dbReference>
<evidence type="ECO:0000256" key="13">
    <source>
        <dbReference type="ARBA" id="ARBA00023136"/>
    </source>
</evidence>
<evidence type="ECO:0000313" key="17">
    <source>
        <dbReference type="EMBL" id="MCP9765465.1"/>
    </source>
</evidence>
<dbReference type="Pfam" id="PF00672">
    <property type="entry name" value="HAMP"/>
    <property type="match status" value="1"/>
</dbReference>
<dbReference type="RefSeq" id="WP_255039159.1">
    <property type="nucleotide sequence ID" value="NZ_RJUF01000183.1"/>
</dbReference>
<dbReference type="EMBL" id="RJUF01000183">
    <property type="protein sequence ID" value="MCP9765465.1"/>
    <property type="molecule type" value="Genomic_DNA"/>
</dbReference>
<evidence type="ECO:0000256" key="12">
    <source>
        <dbReference type="ARBA" id="ARBA00023012"/>
    </source>
</evidence>
<dbReference type="InterPro" id="IPR036890">
    <property type="entry name" value="HATPase_C_sf"/>
</dbReference>
<evidence type="ECO:0000256" key="1">
    <source>
        <dbReference type="ARBA" id="ARBA00000085"/>
    </source>
</evidence>
<keyword evidence="7 14" id="KW-0812">Transmembrane</keyword>
<reference evidence="17 18" key="1">
    <citation type="submission" date="2018-11" db="EMBL/GenBank/DDBJ databases">
        <title>Novel bacteria species description.</title>
        <authorList>
            <person name="Han J.-H."/>
        </authorList>
    </citation>
    <scope>NUCLEOTIDE SEQUENCE [LARGE SCALE GENOMIC DNA]</scope>
    <source>
        <strain evidence="17 18">KCTC23259</strain>
    </source>
</reference>
<dbReference type="Proteomes" id="UP001204144">
    <property type="component" value="Unassembled WGS sequence"/>
</dbReference>
<evidence type="ECO:0000256" key="7">
    <source>
        <dbReference type="ARBA" id="ARBA00022692"/>
    </source>
</evidence>
<name>A0AAE3H8T6_9BACT</name>
<keyword evidence="4" id="KW-1003">Cell membrane</keyword>
<dbReference type="PANTHER" id="PTHR45528">
    <property type="entry name" value="SENSOR HISTIDINE KINASE CPXA"/>
    <property type="match status" value="1"/>
</dbReference>
<dbReference type="GO" id="GO:0000155">
    <property type="term" value="F:phosphorelay sensor kinase activity"/>
    <property type="evidence" value="ECO:0007669"/>
    <property type="project" value="InterPro"/>
</dbReference>
<dbReference type="SMART" id="SM00387">
    <property type="entry name" value="HATPase_c"/>
    <property type="match status" value="1"/>
</dbReference>
<dbReference type="Gene3D" id="1.10.287.130">
    <property type="match status" value="1"/>
</dbReference>
<feature type="domain" description="Histidine kinase" evidence="15">
    <location>
        <begin position="238"/>
        <end position="452"/>
    </location>
</feature>
<evidence type="ECO:0000313" key="18">
    <source>
        <dbReference type="Proteomes" id="UP001204144"/>
    </source>
</evidence>
<evidence type="ECO:0000256" key="6">
    <source>
        <dbReference type="ARBA" id="ARBA00022679"/>
    </source>
</evidence>
<gene>
    <name evidence="17" type="ORF">EGI31_21225</name>
</gene>
<keyword evidence="10" id="KW-0067">ATP-binding</keyword>
<feature type="transmembrane region" description="Helical" evidence="14">
    <location>
        <begin position="153"/>
        <end position="176"/>
    </location>
</feature>
<comment type="caution">
    <text evidence="17">The sequence shown here is derived from an EMBL/GenBank/DDBJ whole genome shotgun (WGS) entry which is preliminary data.</text>
</comment>
<dbReference type="EC" id="2.7.13.3" evidence="3"/>
<dbReference type="Pfam" id="PF00512">
    <property type="entry name" value="HisKA"/>
    <property type="match status" value="1"/>
</dbReference>
<dbReference type="PANTHER" id="PTHR45528:SF1">
    <property type="entry name" value="SENSOR HISTIDINE KINASE CPXA"/>
    <property type="match status" value="1"/>
</dbReference>
<dbReference type="GO" id="GO:0005886">
    <property type="term" value="C:plasma membrane"/>
    <property type="evidence" value="ECO:0007669"/>
    <property type="project" value="UniProtKB-SubCell"/>
</dbReference>